<protein>
    <submittedName>
        <fullName evidence="2">Uncharacterized protein</fullName>
    </submittedName>
</protein>
<dbReference type="EMBL" id="CAMAPF010000011">
    <property type="protein sequence ID" value="CAH9064234.1"/>
    <property type="molecule type" value="Genomic_DNA"/>
</dbReference>
<evidence type="ECO:0000256" key="1">
    <source>
        <dbReference type="SAM" id="MobiDB-lite"/>
    </source>
</evidence>
<comment type="caution">
    <text evidence="2">The sequence shown here is derived from an EMBL/GenBank/DDBJ whole genome shotgun (WGS) entry which is preliminary data.</text>
</comment>
<gene>
    <name evidence="2" type="ORF">CEPIT_LOCUS2076</name>
</gene>
<feature type="region of interest" description="Disordered" evidence="1">
    <location>
        <begin position="30"/>
        <end position="59"/>
    </location>
</feature>
<proteinExistence type="predicted"/>
<keyword evidence="3" id="KW-1185">Reference proteome</keyword>
<feature type="compositionally biased region" description="Basic residues" evidence="1">
    <location>
        <begin position="97"/>
        <end position="107"/>
    </location>
</feature>
<accession>A0AAV0C4D4</accession>
<sequence>MNLRVPMGPTVGVATPAVEPQQPHLLVAAPAPAGRARGRRRRRLPAGRPIGNRTAGSDPEIGHYRHLLFHHLAHVLVALGAQTLGRRRSKETAAVPTKRRRRRRYGP</sequence>
<evidence type="ECO:0000313" key="2">
    <source>
        <dbReference type="EMBL" id="CAH9064234.1"/>
    </source>
</evidence>
<organism evidence="2 3">
    <name type="scientific">Cuscuta epithymum</name>
    <dbReference type="NCBI Taxonomy" id="186058"/>
    <lineage>
        <taxon>Eukaryota</taxon>
        <taxon>Viridiplantae</taxon>
        <taxon>Streptophyta</taxon>
        <taxon>Embryophyta</taxon>
        <taxon>Tracheophyta</taxon>
        <taxon>Spermatophyta</taxon>
        <taxon>Magnoliopsida</taxon>
        <taxon>eudicotyledons</taxon>
        <taxon>Gunneridae</taxon>
        <taxon>Pentapetalae</taxon>
        <taxon>asterids</taxon>
        <taxon>lamiids</taxon>
        <taxon>Solanales</taxon>
        <taxon>Convolvulaceae</taxon>
        <taxon>Cuscuteae</taxon>
        <taxon>Cuscuta</taxon>
        <taxon>Cuscuta subgen. Cuscuta</taxon>
    </lineage>
</organism>
<dbReference type="Proteomes" id="UP001152523">
    <property type="component" value="Unassembled WGS sequence"/>
</dbReference>
<name>A0AAV0C4D4_9ASTE</name>
<dbReference type="AlphaFoldDB" id="A0AAV0C4D4"/>
<evidence type="ECO:0000313" key="3">
    <source>
        <dbReference type="Proteomes" id="UP001152523"/>
    </source>
</evidence>
<feature type="region of interest" description="Disordered" evidence="1">
    <location>
        <begin position="83"/>
        <end position="107"/>
    </location>
</feature>
<feature type="compositionally biased region" description="Basic residues" evidence="1">
    <location>
        <begin position="36"/>
        <end position="45"/>
    </location>
</feature>
<reference evidence="2" key="1">
    <citation type="submission" date="2022-07" db="EMBL/GenBank/DDBJ databases">
        <authorList>
            <person name="Macas J."/>
            <person name="Novak P."/>
            <person name="Neumann P."/>
        </authorList>
    </citation>
    <scope>NUCLEOTIDE SEQUENCE</scope>
</reference>